<proteinExistence type="predicted"/>
<dbReference type="OrthoDB" id="5517693at2"/>
<dbReference type="STRING" id="471853.Bcav_1742"/>
<dbReference type="eggNOG" id="COG2852">
    <property type="taxonomic scope" value="Bacteria"/>
</dbReference>
<organism evidence="1 2">
    <name type="scientific">Beutenbergia cavernae (strain ATCC BAA-8 / DSM 12333 / CCUG 43141 / JCM 11478 / NBRC 16432 / NCIMB 13614 / HKI 0122)</name>
    <dbReference type="NCBI Taxonomy" id="471853"/>
    <lineage>
        <taxon>Bacteria</taxon>
        <taxon>Bacillati</taxon>
        <taxon>Actinomycetota</taxon>
        <taxon>Actinomycetes</taxon>
        <taxon>Micrococcales</taxon>
        <taxon>Beutenbergiaceae</taxon>
        <taxon>Beutenbergia</taxon>
    </lineage>
</organism>
<dbReference type="Proteomes" id="UP000007962">
    <property type="component" value="Chromosome"/>
</dbReference>
<dbReference type="AlphaFoldDB" id="C5C485"/>
<dbReference type="KEGG" id="bcv:Bcav_1742"/>
<evidence type="ECO:0000313" key="2">
    <source>
        <dbReference type="Proteomes" id="UP000007962"/>
    </source>
</evidence>
<protein>
    <recommendedName>
        <fullName evidence="3">DUF559 domain-containing protein</fullName>
    </recommendedName>
</protein>
<evidence type="ECO:0000313" key="1">
    <source>
        <dbReference type="EMBL" id="ACQ79998.1"/>
    </source>
</evidence>
<accession>C5C485</accession>
<sequence length="303" mass="34607">MTTLNDGIPFTVTRSGGVGLSRRDVREALAVGALRRVFRGVLVDADVADTRELRSAAALLVVPRHAVACDDFAAWVHGADTRTPGDRFEMRPSFVVPHGRNRITPDRARTRQTVVPDRDVVELNGLLLTSPLRTAADLLRLRWRPYALAAADALAHARVVDEVALREYVAELRRFPGTKQAKELAPRVDRRAESHGESWQRCRILDAGFPRPELQLEMKDGDGVPRFFDMAYEELLIASEYDGREFHTADTDVEHDERRRAYFERRFGWRFNIGTSERIFGQDPSFEMELGEMLRREPRPRSW</sequence>
<gene>
    <name evidence="1" type="ordered locus">Bcav_1742</name>
</gene>
<dbReference type="RefSeq" id="WP_015882238.1">
    <property type="nucleotide sequence ID" value="NC_012669.1"/>
</dbReference>
<name>C5C485_BEUC1</name>
<reference evidence="1 2" key="1">
    <citation type="journal article" date="2009" name="Stand. Genomic Sci.">
        <title>Complete genome sequence of Beutenbergia cavernae type strain (HKI 0122).</title>
        <authorList>
            <person name="Land M."/>
            <person name="Pukall R."/>
            <person name="Abt B."/>
            <person name="Goker M."/>
            <person name="Rohde M."/>
            <person name="Glavina Del Rio T."/>
            <person name="Tice H."/>
            <person name="Copeland A."/>
            <person name="Cheng J.F."/>
            <person name="Lucas S."/>
            <person name="Chen F."/>
            <person name="Nolan M."/>
            <person name="Bruce D."/>
            <person name="Goodwin L."/>
            <person name="Pitluck S."/>
            <person name="Ivanova N."/>
            <person name="Mavromatis K."/>
            <person name="Ovchinnikova G."/>
            <person name="Pati A."/>
            <person name="Chen A."/>
            <person name="Palaniappan K."/>
            <person name="Hauser L."/>
            <person name="Chang Y.J."/>
            <person name="Jefferies C.C."/>
            <person name="Saunders E."/>
            <person name="Brettin T."/>
            <person name="Detter J.C."/>
            <person name="Han C."/>
            <person name="Chain P."/>
            <person name="Bristow J."/>
            <person name="Eisen J.A."/>
            <person name="Markowitz V."/>
            <person name="Hugenholtz P."/>
            <person name="Kyrpides N.C."/>
            <person name="Klenk H.P."/>
            <person name="Lapidus A."/>
        </authorList>
    </citation>
    <scope>NUCLEOTIDE SEQUENCE [LARGE SCALE GENOMIC DNA]</scope>
    <source>
        <strain evidence="2">ATCC BAA-8 / DSM 12333 / NBRC 16432</strain>
    </source>
</reference>
<evidence type="ECO:0008006" key="3">
    <source>
        <dbReference type="Google" id="ProtNLM"/>
    </source>
</evidence>
<keyword evidence="2" id="KW-1185">Reference proteome</keyword>
<dbReference type="EMBL" id="CP001618">
    <property type="protein sequence ID" value="ACQ79998.1"/>
    <property type="molecule type" value="Genomic_DNA"/>
</dbReference>
<dbReference type="HOGENOM" id="CLU_052626_5_0_11"/>